<dbReference type="OrthoDB" id="5621871at2"/>
<dbReference type="InterPro" id="IPR013422">
    <property type="entry name" value="CRISPR-assoc_prot_Cas5_N"/>
</dbReference>
<feature type="region of interest" description="Disordered" evidence="3">
    <location>
        <begin position="232"/>
        <end position="253"/>
    </location>
</feature>
<dbReference type="AlphaFoldDB" id="A0A0B5BAN2"/>
<evidence type="ECO:0000313" key="5">
    <source>
        <dbReference type="Proteomes" id="UP000057609"/>
    </source>
</evidence>
<proteinExistence type="inferred from homology"/>
<accession>A0A0B5BAN2</accession>
<dbReference type="GO" id="GO:0051607">
    <property type="term" value="P:defense response to virus"/>
    <property type="evidence" value="ECO:0007669"/>
    <property type="project" value="UniProtKB-UniRule"/>
</dbReference>
<dbReference type="CDD" id="cd09752">
    <property type="entry name" value="Cas5_I-C"/>
    <property type="match status" value="1"/>
</dbReference>
<dbReference type="NCBIfam" id="TIGR02593">
    <property type="entry name" value="CRISPR_cas5"/>
    <property type="match status" value="1"/>
</dbReference>
<keyword evidence="2" id="KW-0540">Nuclease</keyword>
<dbReference type="HOGENOM" id="CLU_093736_0_0_7"/>
<dbReference type="GO" id="GO:0016787">
    <property type="term" value="F:hydrolase activity"/>
    <property type="evidence" value="ECO:0007669"/>
    <property type="project" value="UniProtKB-KW"/>
</dbReference>
<sequence>MRSRIDFKVTGRFALFTDPLTKIGGEKCSYHIPTYEALKGIAKSIYWKPTFVWVIDKVRVMRRIRTQSKSMKPLVFHGIYPSEKDPAKKQEPFNTLAIYTYLADVEYQVQAHFEWNPYRNDLADDRDPDKHWHVAKRMVEKGGRQDVFLGTRECQGYVEPCAFGEGKGEYDGCGELAYGLMFHGFDYPDETGTRELHSRFWRPVMKDGVVLFPEPKEFLQQSSDKAREFVREMIPNPPSSNGLREEGLLDELD</sequence>
<dbReference type="InterPro" id="IPR010155">
    <property type="entry name" value="CRISPR-assoc_prot_Cas5d"/>
</dbReference>
<dbReference type="Pfam" id="PF09704">
    <property type="entry name" value="Cas_Cas5d"/>
    <property type="match status" value="1"/>
</dbReference>
<dbReference type="InterPro" id="IPR021124">
    <property type="entry name" value="CRISPR-assoc_prot_Cas5"/>
</dbReference>
<keyword evidence="2" id="KW-0255">Endonuclease</keyword>
<keyword evidence="5" id="KW-1185">Reference proteome</keyword>
<dbReference type="GO" id="GO:0043571">
    <property type="term" value="P:maintenance of CRISPR repeat elements"/>
    <property type="evidence" value="ECO:0007669"/>
    <property type="project" value="UniProtKB-UniRule"/>
</dbReference>
<evidence type="ECO:0000313" key="4">
    <source>
        <dbReference type="EMBL" id="AJE03793.1"/>
    </source>
</evidence>
<evidence type="ECO:0000256" key="3">
    <source>
        <dbReference type="SAM" id="MobiDB-lite"/>
    </source>
</evidence>
<dbReference type="NCBIfam" id="TIGR01876">
    <property type="entry name" value="cas_Cas5d"/>
    <property type="match status" value="1"/>
</dbReference>
<keyword evidence="1 2" id="KW-0051">Antiviral defense</keyword>
<dbReference type="GO" id="GO:0003723">
    <property type="term" value="F:RNA binding"/>
    <property type="evidence" value="ECO:0007669"/>
    <property type="project" value="UniProtKB-UniRule"/>
</dbReference>
<gene>
    <name evidence="4" type="ORF">GPICK_10900</name>
</gene>
<organism evidence="4 5">
    <name type="scientific">Geobacter pickeringii</name>
    <dbReference type="NCBI Taxonomy" id="345632"/>
    <lineage>
        <taxon>Bacteria</taxon>
        <taxon>Pseudomonadati</taxon>
        <taxon>Thermodesulfobacteriota</taxon>
        <taxon>Desulfuromonadia</taxon>
        <taxon>Geobacterales</taxon>
        <taxon>Geobacteraceae</taxon>
        <taxon>Geobacter</taxon>
    </lineage>
</organism>
<dbReference type="EMBL" id="CP009788">
    <property type="protein sequence ID" value="AJE03793.1"/>
    <property type="molecule type" value="Genomic_DNA"/>
</dbReference>
<protein>
    <recommendedName>
        <fullName evidence="2">pre-crRNA processing endonuclease</fullName>
        <ecNumber evidence="2">3.1.-.-</ecNumber>
    </recommendedName>
</protein>
<evidence type="ECO:0000256" key="2">
    <source>
        <dbReference type="PIRNR" id="PIRNR029950"/>
    </source>
</evidence>
<name>A0A0B5BAN2_9BACT</name>
<comment type="function">
    <text evidence="2">CRISPR (clustered regularly interspaced short palindromic repeat) is an adaptive immune system that provides protection against mobile genetic elements (viruses, transposable elements and conjugative plasmids). CRISPR clusters contain spacers, sequences complementary to antecedent mobile elements, and target invading nucleic acids. CRISPR clusters are transcribed and processed into CRISPR RNA (crRNA).</text>
</comment>
<keyword evidence="2" id="KW-0378">Hydrolase</keyword>
<dbReference type="Proteomes" id="UP000057609">
    <property type="component" value="Chromosome"/>
</dbReference>
<dbReference type="PIRSF" id="PIRSF029950">
    <property type="entry name" value="Cas_CT1134"/>
    <property type="match status" value="1"/>
</dbReference>
<dbReference type="Gene3D" id="3.30.70.2660">
    <property type="match status" value="1"/>
</dbReference>
<dbReference type="RefSeq" id="WP_039743144.1">
    <property type="nucleotide sequence ID" value="NZ_CP009788.1"/>
</dbReference>
<reference evidence="4 5" key="1">
    <citation type="journal article" date="2015" name="Genome Announc.">
        <title>Complete Genome of Geobacter pickeringii G13T, a Metal-Reducing Isolate from Sedimentary Kaolin Deposits.</title>
        <authorList>
            <person name="Badalamenti J.P."/>
            <person name="Bond D.R."/>
        </authorList>
    </citation>
    <scope>NUCLEOTIDE SEQUENCE [LARGE SCALE GENOMIC DNA]</scope>
    <source>
        <strain evidence="4 5">G13</strain>
    </source>
</reference>
<dbReference type="KEGG" id="gpi:GPICK_10900"/>
<dbReference type="EC" id="3.1.-.-" evidence="2"/>
<dbReference type="GO" id="GO:0004519">
    <property type="term" value="F:endonuclease activity"/>
    <property type="evidence" value="ECO:0007669"/>
    <property type="project" value="UniProtKB-UniRule"/>
</dbReference>
<keyword evidence="2" id="KW-0694">RNA-binding</keyword>
<comment type="similarity">
    <text evidence="2">Belongs to the CRISPR-associated protein Cas5 family. Subtype I-C/Dvulg subfamily.</text>
</comment>
<evidence type="ECO:0000256" key="1">
    <source>
        <dbReference type="ARBA" id="ARBA00023118"/>
    </source>
</evidence>
<dbReference type="STRING" id="345632.GPICK_10900"/>